<dbReference type="GO" id="GO:0005524">
    <property type="term" value="F:ATP binding"/>
    <property type="evidence" value="ECO:0007669"/>
    <property type="project" value="UniProtKB-UniRule"/>
</dbReference>
<dbReference type="SUPFAM" id="SSF56112">
    <property type="entry name" value="Protein kinase-like (PK-like)"/>
    <property type="match status" value="1"/>
</dbReference>
<feature type="domain" description="Protein kinase" evidence="10">
    <location>
        <begin position="109"/>
        <end position="425"/>
    </location>
</feature>
<evidence type="ECO:0000256" key="6">
    <source>
        <dbReference type="ARBA" id="ARBA00022840"/>
    </source>
</evidence>
<dbReference type="AlphaFoldDB" id="A0A835RI10"/>
<dbReference type="EMBL" id="JADCNM010000004">
    <property type="protein sequence ID" value="KAG0486357.1"/>
    <property type="molecule type" value="Genomic_DNA"/>
</dbReference>
<comment type="caution">
    <text evidence="11">The sequence shown here is derived from an EMBL/GenBank/DDBJ whole genome shotgun (WGS) entry which is preliminary data.</text>
</comment>
<dbReference type="PANTHER" id="PTHR47976:SF115">
    <property type="entry name" value="RECEPTOR-LIKE SERINE_THREONINE-PROTEIN KINASE"/>
    <property type="match status" value="1"/>
</dbReference>
<evidence type="ECO:0000313" key="12">
    <source>
        <dbReference type="Proteomes" id="UP000639772"/>
    </source>
</evidence>
<keyword evidence="9" id="KW-0812">Transmembrane</keyword>
<dbReference type="Gene3D" id="3.30.200.20">
    <property type="entry name" value="Phosphorylase Kinase, domain 1"/>
    <property type="match status" value="1"/>
</dbReference>
<organism evidence="11 12">
    <name type="scientific">Vanilla planifolia</name>
    <name type="common">Vanilla</name>
    <dbReference type="NCBI Taxonomy" id="51239"/>
    <lineage>
        <taxon>Eukaryota</taxon>
        <taxon>Viridiplantae</taxon>
        <taxon>Streptophyta</taxon>
        <taxon>Embryophyta</taxon>
        <taxon>Tracheophyta</taxon>
        <taxon>Spermatophyta</taxon>
        <taxon>Magnoliopsida</taxon>
        <taxon>Liliopsida</taxon>
        <taxon>Asparagales</taxon>
        <taxon>Orchidaceae</taxon>
        <taxon>Vanilloideae</taxon>
        <taxon>Vanilleae</taxon>
        <taxon>Vanilla</taxon>
    </lineage>
</organism>
<evidence type="ECO:0000256" key="1">
    <source>
        <dbReference type="ARBA" id="ARBA00022679"/>
    </source>
</evidence>
<dbReference type="InterPro" id="IPR000719">
    <property type="entry name" value="Prot_kinase_dom"/>
</dbReference>
<keyword evidence="9" id="KW-0472">Membrane</keyword>
<dbReference type="InterPro" id="IPR011009">
    <property type="entry name" value="Kinase-like_dom_sf"/>
</dbReference>
<dbReference type="InterPro" id="IPR008271">
    <property type="entry name" value="Ser/Thr_kinase_AS"/>
</dbReference>
<accession>A0A835RI10</accession>
<feature type="binding site" evidence="7">
    <location>
        <position position="137"/>
    </location>
    <ligand>
        <name>ATP</name>
        <dbReference type="ChEBI" id="CHEBI:30616"/>
    </ligand>
</feature>
<dbReference type="PROSITE" id="PS00107">
    <property type="entry name" value="PROTEIN_KINASE_ATP"/>
    <property type="match status" value="1"/>
</dbReference>
<dbReference type="PANTHER" id="PTHR47976">
    <property type="entry name" value="G-TYPE LECTIN S-RECEPTOR-LIKE SERINE/THREONINE-PROTEIN KINASE SD2-5"/>
    <property type="match status" value="1"/>
</dbReference>
<gene>
    <name evidence="11" type="ORF">HPP92_008452</name>
</gene>
<keyword evidence="8" id="KW-0723">Serine/threonine-protein kinase</keyword>
<keyword evidence="5" id="KW-0418">Kinase</keyword>
<dbReference type="SMART" id="SM00220">
    <property type="entry name" value="S_TKc"/>
    <property type="match status" value="1"/>
</dbReference>
<proteinExistence type="inferred from homology"/>
<evidence type="ECO:0000256" key="9">
    <source>
        <dbReference type="SAM" id="Phobius"/>
    </source>
</evidence>
<feature type="transmembrane region" description="Helical" evidence="9">
    <location>
        <begin position="35"/>
        <end position="56"/>
    </location>
</feature>
<evidence type="ECO:0000256" key="4">
    <source>
        <dbReference type="ARBA" id="ARBA00022741"/>
    </source>
</evidence>
<dbReference type="GO" id="GO:0030246">
    <property type="term" value="F:carbohydrate binding"/>
    <property type="evidence" value="ECO:0007669"/>
    <property type="project" value="UniProtKB-KW"/>
</dbReference>
<reference evidence="11 12" key="1">
    <citation type="journal article" date="2020" name="Nat. Food">
        <title>A phased Vanilla planifolia genome enables genetic improvement of flavour and production.</title>
        <authorList>
            <person name="Hasing T."/>
            <person name="Tang H."/>
            <person name="Brym M."/>
            <person name="Khazi F."/>
            <person name="Huang T."/>
            <person name="Chambers A.H."/>
        </authorList>
    </citation>
    <scope>NUCLEOTIDE SEQUENCE [LARGE SCALE GENOMIC DNA]</scope>
    <source>
        <tissue evidence="11">Leaf</tissue>
    </source>
</reference>
<dbReference type="InterPro" id="IPR017441">
    <property type="entry name" value="Protein_kinase_ATP_BS"/>
</dbReference>
<dbReference type="OrthoDB" id="2418081at2759"/>
<dbReference type="Pfam" id="PF00069">
    <property type="entry name" value="Pkinase"/>
    <property type="match status" value="1"/>
</dbReference>
<evidence type="ECO:0000313" key="11">
    <source>
        <dbReference type="EMBL" id="KAG0486357.1"/>
    </source>
</evidence>
<dbReference type="GO" id="GO:0004674">
    <property type="term" value="F:protein serine/threonine kinase activity"/>
    <property type="evidence" value="ECO:0007669"/>
    <property type="project" value="UniProtKB-KW"/>
</dbReference>
<dbReference type="Proteomes" id="UP000639772">
    <property type="component" value="Unassembled WGS sequence"/>
</dbReference>
<dbReference type="PROSITE" id="PS50011">
    <property type="entry name" value="PROTEIN_KINASE_DOM"/>
    <property type="match status" value="1"/>
</dbReference>
<protein>
    <recommendedName>
        <fullName evidence="10">Protein kinase domain-containing protein</fullName>
    </recommendedName>
</protein>
<evidence type="ECO:0000256" key="5">
    <source>
        <dbReference type="ARBA" id="ARBA00022777"/>
    </source>
</evidence>
<evidence type="ECO:0000256" key="7">
    <source>
        <dbReference type="PROSITE-ProRule" id="PRU10141"/>
    </source>
</evidence>
<evidence type="ECO:0000259" key="10">
    <source>
        <dbReference type="PROSITE" id="PS50011"/>
    </source>
</evidence>
<keyword evidence="9" id="KW-1133">Transmembrane helix</keyword>
<keyword evidence="3" id="KW-0430">Lectin</keyword>
<dbReference type="Gene3D" id="1.10.510.10">
    <property type="entry name" value="Transferase(Phosphotransferase) domain 1"/>
    <property type="match status" value="1"/>
</dbReference>
<comment type="similarity">
    <text evidence="8">Belongs to the protein kinase superfamily.</text>
</comment>
<evidence type="ECO:0000256" key="2">
    <source>
        <dbReference type="ARBA" id="ARBA00022729"/>
    </source>
</evidence>
<keyword evidence="4 7" id="KW-0547">Nucleotide-binding</keyword>
<sequence length="425" mass="46404">MESKKAAVLVAAAIATVLVLLAVLCATAGPRSTLFLAFAAASAAILTTTLLFILIYRATSACRHHRSDSCRLSSNEGRQSRFRIEYSFLRKVAGLPVSFRYEDLESATDHFHTPIGRGSSGSVFRGVLEDGTPVAVKRIELPQEQGDKEFRSEIAAVASIHHVNLVRLLGFCLHPAAGWRFLVYEFARHGSLDRWIFPRKFDEGRCLSWTLRVRVAVEVAKALAYLHHDCRSKVLHLDVKPENVLLDEGFHAMVADFGLSRMMGREERWVTTGLRGQGVFGAGLLMEKVVTEKSDVYSYGMVLLEIVGGRRSLRLLDEEGEGKWSYFPEMVVDKVRGRKGDGGGGRKGCGGGWGGGGKKDGGCGAVVYTGGRGQAAEHGQGGGYARGEDAGGGAPIGCWQDHGGVSQYAETWHRCTRWKFRDEPT</sequence>
<keyword evidence="2" id="KW-0732">Signal</keyword>
<name>A0A835RI10_VANPL</name>
<evidence type="ECO:0000256" key="8">
    <source>
        <dbReference type="RuleBase" id="RU000304"/>
    </source>
</evidence>
<dbReference type="FunFam" id="3.30.200.20:FF:000483">
    <property type="entry name" value="Putative receptor-like protein kinase"/>
    <property type="match status" value="1"/>
</dbReference>
<keyword evidence="1" id="KW-0808">Transferase</keyword>
<evidence type="ECO:0000256" key="3">
    <source>
        <dbReference type="ARBA" id="ARBA00022734"/>
    </source>
</evidence>
<keyword evidence="6 7" id="KW-0067">ATP-binding</keyword>
<dbReference type="InterPro" id="IPR051343">
    <property type="entry name" value="G-type_lectin_kinases/EP1-like"/>
</dbReference>
<dbReference type="PROSITE" id="PS00108">
    <property type="entry name" value="PROTEIN_KINASE_ST"/>
    <property type="match status" value="1"/>
</dbReference>